<gene>
    <name evidence="2" type="ORF">CYJ47_06100</name>
</gene>
<reference evidence="2" key="1">
    <citation type="submission" date="2017-12" db="EMBL/GenBank/DDBJ databases">
        <authorList>
            <person name="Thomas-White K."/>
            <person name="Wolfe A.J."/>
        </authorList>
    </citation>
    <scope>NUCLEOTIDE SEQUENCE</scope>
    <source>
        <strain evidence="2">UMB0763</strain>
    </source>
</reference>
<dbReference type="RefSeq" id="WP_016457485.1">
    <property type="nucleotide sequence ID" value="NZ_CP136958.1"/>
</dbReference>
<evidence type="ECO:0000313" key="3">
    <source>
        <dbReference type="Proteomes" id="UP000234560"/>
    </source>
</evidence>
<evidence type="ECO:0000313" key="2">
    <source>
        <dbReference type="EMBL" id="WOT03321.1"/>
    </source>
</evidence>
<dbReference type="KEGG" id="cpyr:CYJ47_06100"/>
<feature type="compositionally biased region" description="Basic and acidic residues" evidence="1">
    <location>
        <begin position="186"/>
        <end position="197"/>
    </location>
</feature>
<proteinExistence type="predicted"/>
<dbReference type="Proteomes" id="UP000234560">
    <property type="component" value="Chromosome"/>
</dbReference>
<feature type="compositionally biased region" description="Low complexity" evidence="1">
    <location>
        <begin position="165"/>
        <end position="178"/>
    </location>
</feature>
<evidence type="ECO:0000256" key="1">
    <source>
        <dbReference type="SAM" id="MobiDB-lite"/>
    </source>
</evidence>
<accession>A0AAF1BXX5</accession>
<dbReference type="AlphaFoldDB" id="A0AAF1BXX5"/>
<dbReference type="EMBL" id="CP136958">
    <property type="protein sequence ID" value="WOT03321.1"/>
    <property type="molecule type" value="Genomic_DNA"/>
</dbReference>
<feature type="region of interest" description="Disordered" evidence="1">
    <location>
        <begin position="165"/>
        <end position="197"/>
    </location>
</feature>
<protein>
    <submittedName>
        <fullName evidence="2">Uncharacterized protein</fullName>
    </submittedName>
</protein>
<reference evidence="2" key="2">
    <citation type="submission" date="2023-10" db="EMBL/GenBank/DDBJ databases">
        <authorList>
            <person name="Choi B."/>
        </authorList>
    </citation>
    <scope>NUCLEOTIDE SEQUENCE</scope>
    <source>
        <strain evidence="2">UMB0763</strain>
    </source>
</reference>
<name>A0AAF1BXX5_9CORY</name>
<sequence length="197" mass="21413">MKDQVEFVENLYRKFEDTEAHDKVRFAAWCLHRAATLPVVAGVNTDELERLAHLLWDGDDPLADAPTGDEAPATIVALSKDDEDAAAIADELSQSVEDAREALKDNSAEATARCAEHNLTILTFATYPHHEKVVEKEMADLTSAADKIIGAEAMSIDYLAPATATTPATDTMPATDAGDPNEQDSELGHSDRKEEKH</sequence>
<organism evidence="2 3">
    <name type="scientific">Corynebacterium pyruviciproducens</name>
    <dbReference type="NCBI Taxonomy" id="598660"/>
    <lineage>
        <taxon>Bacteria</taxon>
        <taxon>Bacillati</taxon>
        <taxon>Actinomycetota</taxon>
        <taxon>Actinomycetes</taxon>
        <taxon>Mycobacteriales</taxon>
        <taxon>Corynebacteriaceae</taxon>
        <taxon>Corynebacterium</taxon>
    </lineage>
</organism>